<dbReference type="EMBL" id="FNCJ01000006">
    <property type="protein sequence ID" value="SDG93705.1"/>
    <property type="molecule type" value="Genomic_DNA"/>
</dbReference>
<protein>
    <submittedName>
        <fullName evidence="2">Uncharacterized protein</fullName>
    </submittedName>
</protein>
<reference evidence="2 3" key="1">
    <citation type="submission" date="2016-10" db="EMBL/GenBank/DDBJ databases">
        <authorList>
            <person name="de Groot N.N."/>
        </authorList>
    </citation>
    <scope>NUCLEOTIDE SEQUENCE [LARGE SCALE GENOMIC DNA]</scope>
    <source>
        <strain evidence="2 3">LMG 2247</strain>
    </source>
</reference>
<evidence type="ECO:0000256" key="1">
    <source>
        <dbReference type="SAM" id="Phobius"/>
    </source>
</evidence>
<evidence type="ECO:0000313" key="2">
    <source>
        <dbReference type="EMBL" id="SDG93705.1"/>
    </source>
</evidence>
<name>A0A1G7YBF9_9BURK</name>
<dbReference type="OrthoDB" id="9959605at2"/>
<keyword evidence="1" id="KW-0472">Membrane</keyword>
<evidence type="ECO:0000313" key="3">
    <source>
        <dbReference type="Proteomes" id="UP000199706"/>
    </source>
</evidence>
<sequence>MDWTFRMYLDAGLLLVGWALFINLLFLRFAHPVAKVAGPIARVVALVSTGFALFSPPVPGSWSAVMITVVAVWWGLYAGGVAYRFFTFHNIVMGQPPKALEAMQARLAIEQEMIELGRSDLIDEDGLSIGKLTPDEMKRCKRAAIASIRAMRAEWAERFKEKARART</sequence>
<feature type="transmembrane region" description="Helical" evidence="1">
    <location>
        <begin position="6"/>
        <end position="27"/>
    </location>
</feature>
<accession>A0A1G7YBF9</accession>
<feature type="transmembrane region" description="Helical" evidence="1">
    <location>
        <begin position="39"/>
        <end position="58"/>
    </location>
</feature>
<organism evidence="2 3">
    <name type="scientific">Paraburkholderia phenazinium</name>
    <dbReference type="NCBI Taxonomy" id="60549"/>
    <lineage>
        <taxon>Bacteria</taxon>
        <taxon>Pseudomonadati</taxon>
        <taxon>Pseudomonadota</taxon>
        <taxon>Betaproteobacteria</taxon>
        <taxon>Burkholderiales</taxon>
        <taxon>Burkholderiaceae</taxon>
        <taxon>Paraburkholderia</taxon>
    </lineage>
</organism>
<dbReference type="RefSeq" id="WP_090685398.1">
    <property type="nucleotide sequence ID" value="NZ_FNCJ01000006.1"/>
</dbReference>
<gene>
    <name evidence="2" type="ORF">SAMN05216466_106114</name>
</gene>
<feature type="transmembrane region" description="Helical" evidence="1">
    <location>
        <begin position="64"/>
        <end position="86"/>
    </location>
</feature>
<proteinExistence type="predicted"/>
<keyword evidence="1" id="KW-0812">Transmembrane</keyword>
<dbReference type="AlphaFoldDB" id="A0A1G7YBF9"/>
<keyword evidence="1" id="KW-1133">Transmembrane helix</keyword>
<dbReference type="Proteomes" id="UP000199706">
    <property type="component" value="Unassembled WGS sequence"/>
</dbReference>